<dbReference type="EMBL" id="JTHE03000038">
    <property type="protein sequence ID" value="MCM1982364.1"/>
    <property type="molecule type" value="Genomic_DNA"/>
</dbReference>
<dbReference type="Gene3D" id="2.60.40.790">
    <property type="match status" value="1"/>
</dbReference>
<feature type="domain" description="SHSP" evidence="3">
    <location>
        <begin position="33"/>
        <end position="145"/>
    </location>
</feature>
<dbReference type="CDD" id="cd06464">
    <property type="entry name" value="ACD_sHsps-like"/>
    <property type="match status" value="1"/>
</dbReference>
<evidence type="ECO:0000256" key="1">
    <source>
        <dbReference type="PROSITE-ProRule" id="PRU00285"/>
    </source>
</evidence>
<evidence type="ECO:0000256" key="2">
    <source>
        <dbReference type="RuleBase" id="RU003616"/>
    </source>
</evidence>
<dbReference type="InterPro" id="IPR008978">
    <property type="entry name" value="HSP20-like_chaperone"/>
</dbReference>
<dbReference type="RefSeq" id="WP_166281059.1">
    <property type="nucleotide sequence ID" value="NZ_JTHE03000038.1"/>
</dbReference>
<dbReference type="PANTHER" id="PTHR11527">
    <property type="entry name" value="HEAT-SHOCK PROTEIN 20 FAMILY MEMBER"/>
    <property type="match status" value="1"/>
</dbReference>
<dbReference type="AlphaFoldDB" id="A0ABD4T1B1"/>
<comment type="similarity">
    <text evidence="1 2">Belongs to the small heat shock protein (HSP20) family.</text>
</comment>
<evidence type="ECO:0000313" key="4">
    <source>
        <dbReference type="EMBL" id="MCM1982364.1"/>
    </source>
</evidence>
<sequence>MMIRYWNPAQDALSLSRQIDRLFESFPNAQESEALTTWTPAIELKETDDHLLLSVYLPGVEGQDLDIQLTRESILITGQRQRPDLQGSEKLLHSDVRYGQFRRLVQLPVAIQNSQAQASFEQGILVLTLPKVEEAKQKVVKLTLAQNHPEHQAEAPQS</sequence>
<evidence type="ECO:0000259" key="3">
    <source>
        <dbReference type="PROSITE" id="PS01031"/>
    </source>
</evidence>
<gene>
    <name evidence="4" type="ORF">QQ91_0005920</name>
</gene>
<dbReference type="InterPro" id="IPR002068">
    <property type="entry name" value="A-crystallin/Hsp20_dom"/>
</dbReference>
<accession>A0ABD4T1B1</accession>
<comment type="caution">
    <text evidence="4">The sequence shown here is derived from an EMBL/GenBank/DDBJ whole genome shotgun (WGS) entry which is preliminary data.</text>
</comment>
<dbReference type="InterPro" id="IPR031107">
    <property type="entry name" value="Small_HSP"/>
</dbReference>
<protein>
    <submittedName>
        <fullName evidence="4">Hsp20/alpha crystallin family protein</fullName>
    </submittedName>
</protein>
<dbReference type="Pfam" id="PF00011">
    <property type="entry name" value="HSP20"/>
    <property type="match status" value="1"/>
</dbReference>
<reference evidence="4 5" key="1">
    <citation type="journal article" date="2015" name="Genome Announc.">
        <title>Draft Genome Sequence of Filamentous Marine Cyanobacterium Lyngbya confervoides Strain BDU141951.</title>
        <authorList>
            <person name="Chandrababunaidu M.M."/>
            <person name="Sen D."/>
            <person name="Tripathy S."/>
        </authorList>
    </citation>
    <scope>NUCLEOTIDE SEQUENCE [LARGE SCALE GENOMIC DNA]</scope>
    <source>
        <strain evidence="4 5">BDU141951</strain>
    </source>
</reference>
<keyword evidence="5" id="KW-1185">Reference proteome</keyword>
<evidence type="ECO:0000313" key="5">
    <source>
        <dbReference type="Proteomes" id="UP000031561"/>
    </source>
</evidence>
<proteinExistence type="inferred from homology"/>
<dbReference type="PROSITE" id="PS01031">
    <property type="entry name" value="SHSP"/>
    <property type="match status" value="1"/>
</dbReference>
<dbReference type="SUPFAM" id="SSF49764">
    <property type="entry name" value="HSP20-like chaperones"/>
    <property type="match status" value="1"/>
</dbReference>
<organism evidence="4 5">
    <name type="scientific">Lyngbya confervoides BDU141951</name>
    <dbReference type="NCBI Taxonomy" id="1574623"/>
    <lineage>
        <taxon>Bacteria</taxon>
        <taxon>Bacillati</taxon>
        <taxon>Cyanobacteriota</taxon>
        <taxon>Cyanophyceae</taxon>
        <taxon>Oscillatoriophycideae</taxon>
        <taxon>Oscillatoriales</taxon>
        <taxon>Microcoleaceae</taxon>
        <taxon>Lyngbya</taxon>
    </lineage>
</organism>
<name>A0ABD4T1B1_9CYAN</name>
<dbReference type="Proteomes" id="UP000031561">
    <property type="component" value="Unassembled WGS sequence"/>
</dbReference>